<organism evidence="4 5">
    <name type="scientific">Thiovibrio frasassiensis</name>
    <dbReference type="NCBI Taxonomy" id="2984131"/>
    <lineage>
        <taxon>Bacteria</taxon>
        <taxon>Pseudomonadati</taxon>
        <taxon>Thermodesulfobacteriota</taxon>
        <taxon>Desulfobulbia</taxon>
        <taxon>Desulfobulbales</taxon>
        <taxon>Thiovibrionaceae</taxon>
        <taxon>Thiovibrio</taxon>
    </lineage>
</organism>
<keyword evidence="4" id="KW-0808">Transferase</keyword>
<dbReference type="InterPro" id="IPR015424">
    <property type="entry name" value="PyrdxlP-dep_Trfase"/>
</dbReference>
<dbReference type="InterPro" id="IPR015422">
    <property type="entry name" value="PyrdxlP-dep_Trfase_small"/>
</dbReference>
<gene>
    <name evidence="4" type="ORF">OLX77_08770</name>
</gene>
<name>A0A9X4MH39_9BACT</name>
<proteinExistence type="predicted"/>
<dbReference type="RefSeq" id="WP_307633216.1">
    <property type="nucleotide sequence ID" value="NZ_JAPHEH010000001.1"/>
</dbReference>
<evidence type="ECO:0000256" key="1">
    <source>
        <dbReference type="ARBA" id="ARBA00001933"/>
    </source>
</evidence>
<accession>A0A9X4MH39</accession>
<reference evidence="4" key="2">
    <citation type="submission" date="2022-10" db="EMBL/GenBank/DDBJ databases">
        <authorList>
            <person name="Aronson H.S."/>
        </authorList>
    </citation>
    <scope>NUCLEOTIDE SEQUENCE</scope>
    <source>
        <strain evidence="4">RS19-109</strain>
    </source>
</reference>
<dbReference type="PANTHER" id="PTHR42885:SF1">
    <property type="entry name" value="THREONINE-PHOSPHATE DECARBOXYLASE"/>
    <property type="match status" value="1"/>
</dbReference>
<evidence type="ECO:0000313" key="4">
    <source>
        <dbReference type="EMBL" id="MDG4476246.1"/>
    </source>
</evidence>
<dbReference type="InterPro" id="IPR015421">
    <property type="entry name" value="PyrdxlP-dep_Trfase_major"/>
</dbReference>
<dbReference type="AlphaFoldDB" id="A0A9X4MH39"/>
<dbReference type="EMBL" id="JAPHEH010000001">
    <property type="protein sequence ID" value="MDG4476246.1"/>
    <property type="molecule type" value="Genomic_DNA"/>
</dbReference>
<dbReference type="GO" id="GO:0030170">
    <property type="term" value="F:pyridoxal phosphate binding"/>
    <property type="evidence" value="ECO:0007669"/>
    <property type="project" value="InterPro"/>
</dbReference>
<dbReference type="PANTHER" id="PTHR42885">
    <property type="entry name" value="HISTIDINOL-PHOSPHATE AMINOTRANSFERASE-RELATED"/>
    <property type="match status" value="1"/>
</dbReference>
<dbReference type="Pfam" id="PF00155">
    <property type="entry name" value="Aminotran_1_2"/>
    <property type="match status" value="1"/>
</dbReference>
<evidence type="ECO:0000259" key="3">
    <source>
        <dbReference type="Pfam" id="PF00155"/>
    </source>
</evidence>
<dbReference type="SUPFAM" id="SSF53383">
    <property type="entry name" value="PLP-dependent transferases"/>
    <property type="match status" value="1"/>
</dbReference>
<sequence length="363" mass="39590">METISISAQGAHGGDILSMARRLGCGVGELVDLSSNLSPLGMVPGLREVLVERLPEIGFLPESGSETLVNLFAGKYGCRPEQVLAGNGTTEFIYAVPASAGCRRALIVAPTYGDYRPACEWAGIVVDFFTLTAEDDFSLDFNRLSARLAGGELVFLCNPNNPTGRVVASRELFDFILAHPASEFLIDESYLPFVNEPSLAGFPLPANLFLLCSSSKIYGIPGLRLGFLVANEEKMARFAVHRKPWGVNRMAQVAGEYLLTHGDSYVQSVRDFIGRVRPDFVARLSALPGVRVIPGAANFILCRLTGSMTAPQLREAMLLWRIMIRDCSNFSGLDDHYFRVSLQEPERNARCLAALAEILGNKP</sequence>
<dbReference type="CDD" id="cd00609">
    <property type="entry name" value="AAT_like"/>
    <property type="match status" value="1"/>
</dbReference>
<dbReference type="InterPro" id="IPR004839">
    <property type="entry name" value="Aminotransferase_I/II_large"/>
</dbReference>
<comment type="cofactor">
    <cofactor evidence="1">
        <name>pyridoxal 5'-phosphate</name>
        <dbReference type="ChEBI" id="CHEBI:597326"/>
    </cofactor>
</comment>
<dbReference type="Gene3D" id="3.90.1150.10">
    <property type="entry name" value="Aspartate Aminotransferase, domain 1"/>
    <property type="match status" value="1"/>
</dbReference>
<dbReference type="GO" id="GO:0008483">
    <property type="term" value="F:transaminase activity"/>
    <property type="evidence" value="ECO:0007669"/>
    <property type="project" value="UniProtKB-KW"/>
</dbReference>
<keyword evidence="2" id="KW-0663">Pyridoxal phosphate</keyword>
<keyword evidence="4" id="KW-0032">Aminotransferase</keyword>
<evidence type="ECO:0000313" key="5">
    <source>
        <dbReference type="Proteomes" id="UP001154240"/>
    </source>
</evidence>
<keyword evidence="5" id="KW-1185">Reference proteome</keyword>
<dbReference type="Proteomes" id="UP001154240">
    <property type="component" value="Unassembled WGS sequence"/>
</dbReference>
<comment type="caution">
    <text evidence="4">The sequence shown here is derived from an EMBL/GenBank/DDBJ whole genome shotgun (WGS) entry which is preliminary data.</text>
</comment>
<reference evidence="4" key="1">
    <citation type="journal article" date="2022" name="bioRxiv">
        <title>Thiovibrio frasassiensisgen. nov., sp. nov., an autotrophic, elemental sulfur disproportionating bacterium isolated from sulfidic karst sediment, and proposal of Thiovibrionaceae fam. nov.</title>
        <authorList>
            <person name="Aronson H."/>
            <person name="Thomas C."/>
            <person name="Bhattacharyya M."/>
            <person name="Eckstein S."/>
            <person name="Jensen S."/>
            <person name="Barco R."/>
            <person name="Macalady J."/>
            <person name="Amend J."/>
        </authorList>
    </citation>
    <scope>NUCLEOTIDE SEQUENCE</scope>
    <source>
        <strain evidence="4">RS19-109</strain>
    </source>
</reference>
<protein>
    <submittedName>
        <fullName evidence="4">Aminotransferase class I/II-fold pyridoxal phosphate-dependent enzyme</fullName>
    </submittedName>
</protein>
<evidence type="ECO:0000256" key="2">
    <source>
        <dbReference type="ARBA" id="ARBA00022898"/>
    </source>
</evidence>
<feature type="domain" description="Aminotransferase class I/classII large" evidence="3">
    <location>
        <begin position="61"/>
        <end position="353"/>
    </location>
</feature>
<dbReference type="Gene3D" id="3.40.640.10">
    <property type="entry name" value="Type I PLP-dependent aspartate aminotransferase-like (Major domain)"/>
    <property type="match status" value="1"/>
</dbReference>